<protein>
    <submittedName>
        <fullName evidence="9">Alpha-glucosidase</fullName>
    </submittedName>
    <submittedName>
        <fullName evidence="10">Glycoside hydrolase family 97 catalytic domain-containing protein</fullName>
    </submittedName>
</protein>
<dbReference type="InterPro" id="IPR029486">
    <property type="entry name" value="GH97_N"/>
</dbReference>
<dbReference type="GO" id="GO:0030246">
    <property type="term" value="F:carbohydrate binding"/>
    <property type="evidence" value="ECO:0007669"/>
    <property type="project" value="InterPro"/>
</dbReference>
<dbReference type="AlphaFoldDB" id="A0A1K1M5D4"/>
<evidence type="ECO:0000313" key="11">
    <source>
        <dbReference type="Proteomes" id="UP000183788"/>
    </source>
</evidence>
<reference evidence="9 11" key="1">
    <citation type="submission" date="2016-11" db="EMBL/GenBank/DDBJ databases">
        <authorList>
            <person name="Jaros S."/>
            <person name="Januszkiewicz K."/>
            <person name="Wedrychowicz H."/>
        </authorList>
    </citation>
    <scope>NUCLEOTIDE SEQUENCE [LARGE SCALE GENOMIC DNA]</scope>
    <source>
        <strain evidence="9 11">DSM 784</strain>
    </source>
</reference>
<dbReference type="EMBL" id="CP140154">
    <property type="protein sequence ID" value="WQG89755.1"/>
    <property type="molecule type" value="Genomic_DNA"/>
</dbReference>
<dbReference type="InterPro" id="IPR052720">
    <property type="entry name" value="Glycosyl_hydrolase_97"/>
</dbReference>
<evidence type="ECO:0000259" key="7">
    <source>
        <dbReference type="Pfam" id="PF14508"/>
    </source>
</evidence>
<dbReference type="Gene3D" id="2.70.98.10">
    <property type="match status" value="1"/>
</dbReference>
<dbReference type="Proteomes" id="UP001326715">
    <property type="component" value="Chromosome"/>
</dbReference>
<evidence type="ECO:0000256" key="1">
    <source>
        <dbReference type="ARBA" id="ARBA00001913"/>
    </source>
</evidence>
<comment type="subunit">
    <text evidence="2">Monomer.</text>
</comment>
<dbReference type="Pfam" id="PF10566">
    <property type="entry name" value="Glyco_hydro_97"/>
    <property type="match status" value="1"/>
</dbReference>
<dbReference type="PANTHER" id="PTHR35803:SF2">
    <property type="entry name" value="RETAINING ALPHA-GALACTOSIDASE"/>
    <property type="match status" value="1"/>
</dbReference>
<evidence type="ECO:0000313" key="9">
    <source>
        <dbReference type="EMBL" id="SFW18287.1"/>
    </source>
</evidence>
<accession>A0A1K1M5D4</accession>
<evidence type="ECO:0000313" key="10">
    <source>
        <dbReference type="EMBL" id="WQG89755.1"/>
    </source>
</evidence>
<feature type="domain" description="Glycosyl-hydrolase 97 C-terminal oligomerisation" evidence="8">
    <location>
        <begin position="537"/>
        <end position="627"/>
    </location>
</feature>
<dbReference type="STRING" id="1004.SAMN05661012_00460"/>
<keyword evidence="3 10" id="KW-0378">Hydrolase</keyword>
<keyword evidence="5" id="KW-0326">Glycosidase</keyword>
<dbReference type="Pfam" id="PF14508">
    <property type="entry name" value="GH97_N"/>
    <property type="match status" value="1"/>
</dbReference>
<dbReference type="InterPro" id="IPR017853">
    <property type="entry name" value="GH"/>
</dbReference>
<evidence type="ECO:0000256" key="3">
    <source>
        <dbReference type="ARBA" id="ARBA00022801"/>
    </source>
</evidence>
<dbReference type="EMBL" id="FPIZ01000001">
    <property type="protein sequence ID" value="SFW18287.1"/>
    <property type="molecule type" value="Genomic_DNA"/>
</dbReference>
<comment type="cofactor">
    <cofactor evidence="1">
        <name>Ca(2+)</name>
        <dbReference type="ChEBI" id="CHEBI:29108"/>
    </cofactor>
</comment>
<feature type="domain" description="Glycosyl-hydrolase 97 catalytic" evidence="6">
    <location>
        <begin position="315"/>
        <end position="447"/>
    </location>
</feature>
<sequence length="630" mass="70994">MQYFKQGLLTILLCGIGIISVLANGKEKTVKIKSPDKRVVVNVFVENDRLSYTVLYANEKVIDVSPLGLTVDSVDLGYRTNIIGAGQLSSLNERYTVFGNHPSAVSHANEASIPCESAGRKFNLIIRVYDDGVALRYTIPVGTRYVNGESTSWNLPGSTSKIAWSGFSQSYEEYSHVTPLSEIPEGQPVMGPLTFEIAGKYLSISEADCVNFSDMSFMKRDHVLKAYFPFAKDGWKFETLAGNVPGVADGSYKGQKVTPWRTTIIAKNLNDLLNSDLLTNVCPAPKQGRDFSWVRPGRCLWQWWSIGAPQFEDQTNWYDAAARLKWEYYLVDDGWRDWRKDGKDQWTLLKEVIDYGKKVGVQSIVWVDSKECRNAIDRRKYLERIKALGAVGIKIDFIPDATADIMNWYAGTMEDCAELKLLLNFHGSVKPTGLRRTYPNDITREAVRGNEYQISRYNRAMPFQHYVSLPFTRLMAGPADITPVILNPEELISKRYTWANEFAQAIVFLSPVTHFCDQYKFYLESPMFDLFQTIPTVWDETKVLPCTSMGEVVGIARRKGNTWWIGVINGETERIVKIPLSFLSKKTEAILIRDTQSNTAVDRETRTLSPGDTLTIKLAPGGGFVARTGL</sequence>
<dbReference type="Pfam" id="PF14509">
    <property type="entry name" value="GH97_C"/>
    <property type="match status" value="1"/>
</dbReference>
<dbReference type="Proteomes" id="UP000183788">
    <property type="component" value="Unassembled WGS sequence"/>
</dbReference>
<keyword evidence="4" id="KW-0106">Calcium</keyword>
<proteinExistence type="predicted"/>
<evidence type="ECO:0000259" key="8">
    <source>
        <dbReference type="Pfam" id="PF14509"/>
    </source>
</evidence>
<dbReference type="InterPro" id="IPR029483">
    <property type="entry name" value="GH97_C"/>
</dbReference>
<dbReference type="Gene3D" id="2.60.40.1180">
    <property type="entry name" value="Golgi alpha-mannosidase II"/>
    <property type="match status" value="1"/>
</dbReference>
<dbReference type="Gene3D" id="3.20.20.70">
    <property type="entry name" value="Aldolase class I"/>
    <property type="match status" value="1"/>
</dbReference>
<dbReference type="RefSeq" id="WP_072356977.1">
    <property type="nucleotide sequence ID" value="NZ_CP140154.1"/>
</dbReference>
<dbReference type="GO" id="GO:0016798">
    <property type="term" value="F:hydrolase activity, acting on glycosyl bonds"/>
    <property type="evidence" value="ECO:0007669"/>
    <property type="project" value="UniProtKB-KW"/>
</dbReference>
<evidence type="ECO:0000259" key="6">
    <source>
        <dbReference type="Pfam" id="PF10566"/>
    </source>
</evidence>
<dbReference type="InterPro" id="IPR013780">
    <property type="entry name" value="Glyco_hydro_b"/>
</dbReference>
<gene>
    <name evidence="9" type="ORF">SAMN05661012_00460</name>
    <name evidence="10" type="ORF">SR876_33015</name>
</gene>
<feature type="domain" description="Glycosyl-hydrolase 97 N-terminal" evidence="7">
    <location>
        <begin position="32"/>
        <end position="282"/>
    </location>
</feature>
<name>A0A1K1M5D4_9BACT</name>
<dbReference type="PANTHER" id="PTHR35803">
    <property type="entry name" value="GLUCAN 1,4-ALPHA-GLUCOSIDASE SUSB-RELATED"/>
    <property type="match status" value="1"/>
</dbReference>
<dbReference type="InterPro" id="IPR014718">
    <property type="entry name" value="GH-type_carb-bd"/>
</dbReference>
<dbReference type="InterPro" id="IPR013785">
    <property type="entry name" value="Aldolase_TIM"/>
</dbReference>
<evidence type="ECO:0000256" key="5">
    <source>
        <dbReference type="ARBA" id="ARBA00023295"/>
    </source>
</evidence>
<organism evidence="9 11">
    <name type="scientific">Chitinophaga sancti</name>
    <dbReference type="NCBI Taxonomy" id="1004"/>
    <lineage>
        <taxon>Bacteria</taxon>
        <taxon>Pseudomonadati</taxon>
        <taxon>Bacteroidota</taxon>
        <taxon>Chitinophagia</taxon>
        <taxon>Chitinophagales</taxon>
        <taxon>Chitinophagaceae</taxon>
        <taxon>Chitinophaga</taxon>
    </lineage>
</organism>
<evidence type="ECO:0000256" key="4">
    <source>
        <dbReference type="ARBA" id="ARBA00022837"/>
    </source>
</evidence>
<dbReference type="InterPro" id="IPR019563">
    <property type="entry name" value="GH97_catalytic"/>
</dbReference>
<dbReference type="OrthoDB" id="57532at2"/>
<evidence type="ECO:0000256" key="2">
    <source>
        <dbReference type="ARBA" id="ARBA00011245"/>
    </source>
</evidence>
<dbReference type="SUPFAM" id="SSF51445">
    <property type="entry name" value="(Trans)glycosidases"/>
    <property type="match status" value="1"/>
</dbReference>
<keyword evidence="12" id="KW-1185">Reference proteome</keyword>
<reference evidence="10 12" key="2">
    <citation type="submission" date="2023-11" db="EMBL/GenBank/DDBJ databases">
        <title>MicrobeMod: A computational toolkit for identifying prokaryotic methylation and restriction-modification with nanopore sequencing.</title>
        <authorList>
            <person name="Crits-Christoph A."/>
            <person name="Kang S.C."/>
            <person name="Lee H."/>
            <person name="Ostrov N."/>
        </authorList>
    </citation>
    <scope>NUCLEOTIDE SEQUENCE [LARGE SCALE GENOMIC DNA]</scope>
    <source>
        <strain evidence="10 12">ATCC 23090</strain>
    </source>
</reference>
<evidence type="ECO:0000313" key="12">
    <source>
        <dbReference type="Proteomes" id="UP001326715"/>
    </source>
</evidence>